<feature type="signal peptide" evidence="11">
    <location>
        <begin position="1"/>
        <end position="30"/>
    </location>
</feature>
<evidence type="ECO:0000259" key="12">
    <source>
        <dbReference type="SMART" id="SM00078"/>
    </source>
</evidence>
<evidence type="ECO:0000256" key="3">
    <source>
        <dbReference type="ARBA" id="ARBA00009034"/>
    </source>
</evidence>
<keyword evidence="8" id="KW-1015">Disulfide bond</keyword>
<evidence type="ECO:0000256" key="9">
    <source>
        <dbReference type="ARBA" id="ARBA00023277"/>
    </source>
</evidence>
<accession>A0ABN9MND7</accession>
<organism evidence="13 14">
    <name type="scientific">Ranitomeya imitator</name>
    <name type="common">mimic poison frog</name>
    <dbReference type="NCBI Taxonomy" id="111125"/>
    <lineage>
        <taxon>Eukaryota</taxon>
        <taxon>Metazoa</taxon>
        <taxon>Chordata</taxon>
        <taxon>Craniata</taxon>
        <taxon>Vertebrata</taxon>
        <taxon>Euteleostomi</taxon>
        <taxon>Amphibia</taxon>
        <taxon>Batrachia</taxon>
        <taxon>Anura</taxon>
        <taxon>Neobatrachia</taxon>
        <taxon>Hyloidea</taxon>
        <taxon>Dendrobatidae</taxon>
        <taxon>Dendrobatinae</taxon>
        <taxon>Ranitomeya</taxon>
    </lineage>
</organism>
<evidence type="ECO:0000256" key="8">
    <source>
        <dbReference type="ARBA" id="ARBA00023157"/>
    </source>
</evidence>
<dbReference type="PANTHER" id="PTHR11454:SF9">
    <property type="entry name" value="INSULIN"/>
    <property type="match status" value="1"/>
</dbReference>
<keyword evidence="5 10" id="KW-0964">Secreted</keyword>
<keyword evidence="11" id="KW-0732">Signal</keyword>
<comment type="caution">
    <text evidence="13">The sequence shown here is derived from an EMBL/GenBank/DDBJ whole genome shotgun (WGS) entry which is preliminary data.</text>
</comment>
<proteinExistence type="inferred from homology"/>
<dbReference type="InterPro" id="IPR016179">
    <property type="entry name" value="Insulin-like"/>
</dbReference>
<dbReference type="PROSITE" id="PS00262">
    <property type="entry name" value="INSULIN"/>
    <property type="match status" value="1"/>
</dbReference>
<dbReference type="EMBL" id="CAUEEQ010079108">
    <property type="protein sequence ID" value="CAJ0968279.1"/>
    <property type="molecule type" value="Genomic_DNA"/>
</dbReference>
<evidence type="ECO:0000313" key="14">
    <source>
        <dbReference type="Proteomes" id="UP001176940"/>
    </source>
</evidence>
<evidence type="ECO:0000256" key="5">
    <source>
        <dbReference type="ARBA" id="ARBA00022525"/>
    </source>
</evidence>
<dbReference type="PRINTS" id="PR00276">
    <property type="entry name" value="INSULINFAMLY"/>
</dbReference>
<dbReference type="InterPro" id="IPR036438">
    <property type="entry name" value="Insulin-like_sf"/>
</dbReference>
<evidence type="ECO:0000256" key="6">
    <source>
        <dbReference type="ARBA" id="ARBA00022526"/>
    </source>
</evidence>
<dbReference type="SUPFAM" id="SSF56994">
    <property type="entry name" value="Insulin-like"/>
    <property type="match status" value="1"/>
</dbReference>
<comment type="function">
    <text evidence="1">Insulin decreases blood glucose concentration. It increases cell permeability to monosaccharides, amino acids and fatty acids. It accelerates glycolysis, the pentose phosphate cycle, and glycogen synthesis in liver.</text>
</comment>
<dbReference type="Proteomes" id="UP001176940">
    <property type="component" value="Unassembled WGS sequence"/>
</dbReference>
<keyword evidence="14" id="KW-1185">Reference proteome</keyword>
<reference evidence="13" key="1">
    <citation type="submission" date="2023-07" db="EMBL/GenBank/DDBJ databases">
        <authorList>
            <person name="Stuckert A."/>
        </authorList>
    </citation>
    <scope>NUCLEOTIDE SEQUENCE</scope>
</reference>
<feature type="chain" id="PRO_5045515177" description="Insulin-like domain-containing protein" evidence="11">
    <location>
        <begin position="31"/>
        <end position="162"/>
    </location>
</feature>
<dbReference type="CDD" id="cd04367">
    <property type="entry name" value="IlGF_insulin_like"/>
    <property type="match status" value="1"/>
</dbReference>
<keyword evidence="7" id="KW-0372">Hormone</keyword>
<sequence length="162" mass="18050">PPSSSFIMALWIQYLRLAVLLILLTTQARSTPHLRGSQLADALYMVCRETGFYQPKVGRDLEQPLDSTGGEQRSRAQRWRTDGCSYPMFTLVTGIVGRWRAVCVTALQRPNSDAAAIRIVVVNGAQGSEMDGMQDYPIIKGGIVERCCYGACSYYDLLKYCN</sequence>
<dbReference type="PANTHER" id="PTHR11454">
    <property type="entry name" value="INSULIN/INSULIN GROWTH FACTOR"/>
    <property type="match status" value="1"/>
</dbReference>
<dbReference type="SMART" id="SM00078">
    <property type="entry name" value="IlGF"/>
    <property type="match status" value="1"/>
</dbReference>
<feature type="domain" description="Insulin-like" evidence="12">
    <location>
        <begin position="32"/>
        <end position="161"/>
    </location>
</feature>
<comment type="subcellular location">
    <subcellularLocation>
        <location evidence="2 10">Secreted</location>
    </subcellularLocation>
</comment>
<evidence type="ECO:0000256" key="10">
    <source>
        <dbReference type="RuleBase" id="RU000406"/>
    </source>
</evidence>
<evidence type="ECO:0000256" key="11">
    <source>
        <dbReference type="SAM" id="SignalP"/>
    </source>
</evidence>
<evidence type="ECO:0000256" key="2">
    <source>
        <dbReference type="ARBA" id="ARBA00004613"/>
    </source>
</evidence>
<evidence type="ECO:0000256" key="7">
    <source>
        <dbReference type="ARBA" id="ARBA00022702"/>
    </source>
</evidence>
<keyword evidence="6" id="KW-0313">Glucose metabolism</keyword>
<dbReference type="Pfam" id="PF00049">
    <property type="entry name" value="Insulin"/>
    <property type="match status" value="1"/>
</dbReference>
<dbReference type="InterPro" id="IPR022352">
    <property type="entry name" value="Ins/IGF/rlx"/>
</dbReference>
<comment type="subunit">
    <text evidence="4">Heterodimer of a B chain and an A chain linked by two disulfide bonds.</text>
</comment>
<dbReference type="InterPro" id="IPR004825">
    <property type="entry name" value="Insulin"/>
</dbReference>
<evidence type="ECO:0000313" key="13">
    <source>
        <dbReference type="EMBL" id="CAJ0968279.1"/>
    </source>
</evidence>
<gene>
    <name evidence="13" type="ORF">RIMI_LOCUS22955591</name>
</gene>
<comment type="similarity">
    <text evidence="3 10">Belongs to the insulin family.</text>
</comment>
<keyword evidence="9" id="KW-0119">Carbohydrate metabolism</keyword>
<evidence type="ECO:0000256" key="1">
    <source>
        <dbReference type="ARBA" id="ARBA00002985"/>
    </source>
</evidence>
<dbReference type="Gene3D" id="1.10.100.10">
    <property type="entry name" value="Insulin-like"/>
    <property type="match status" value="2"/>
</dbReference>
<feature type="non-terminal residue" evidence="13">
    <location>
        <position position="1"/>
    </location>
</feature>
<name>A0ABN9MND7_9NEOB</name>
<evidence type="ECO:0000256" key="4">
    <source>
        <dbReference type="ARBA" id="ARBA00011207"/>
    </source>
</evidence>
<protein>
    <recommendedName>
        <fullName evidence="12">Insulin-like domain-containing protein</fullName>
    </recommendedName>
</protein>
<dbReference type="InterPro" id="IPR022353">
    <property type="entry name" value="Insulin_CS"/>
</dbReference>